<dbReference type="EMBL" id="MN739565">
    <property type="protein sequence ID" value="QHT13283.1"/>
    <property type="molecule type" value="Genomic_DNA"/>
</dbReference>
<name>A0A6C0DA49_9ZZZZ</name>
<accession>A0A6C0DA49</accession>
<evidence type="ECO:0000313" key="1">
    <source>
        <dbReference type="EMBL" id="QHT13283.1"/>
    </source>
</evidence>
<dbReference type="AlphaFoldDB" id="A0A6C0DA49"/>
<reference evidence="1" key="1">
    <citation type="journal article" date="2020" name="Nature">
        <title>Giant virus diversity and host interactions through global metagenomics.</title>
        <authorList>
            <person name="Schulz F."/>
            <person name="Roux S."/>
            <person name="Paez-Espino D."/>
            <person name="Jungbluth S."/>
            <person name="Walsh D.A."/>
            <person name="Denef V.J."/>
            <person name="McMahon K.D."/>
            <person name="Konstantinidis K.T."/>
            <person name="Eloe-Fadrosh E.A."/>
            <person name="Kyrpides N.C."/>
            <person name="Woyke T."/>
        </authorList>
    </citation>
    <scope>NUCLEOTIDE SEQUENCE</scope>
    <source>
        <strain evidence="1">GVMAG-M-3300023174-131</strain>
    </source>
</reference>
<organism evidence="1">
    <name type="scientific">viral metagenome</name>
    <dbReference type="NCBI Taxonomy" id="1070528"/>
    <lineage>
        <taxon>unclassified sequences</taxon>
        <taxon>metagenomes</taxon>
        <taxon>organismal metagenomes</taxon>
    </lineage>
</organism>
<protein>
    <submittedName>
        <fullName evidence="1">Uncharacterized protein</fullName>
    </submittedName>
</protein>
<proteinExistence type="predicted"/>
<sequence>MQILLSTDSFYNNSLEGKYVNVFNNDNNEIEKKNKKDFFDNILLSSINITNLLYDKVKDDLSKKKQLKLETICTQ</sequence>